<dbReference type="KEGG" id="ddu:GF1_03960"/>
<dbReference type="InterPro" id="IPR036411">
    <property type="entry name" value="TorD-like_sf"/>
</dbReference>
<dbReference type="InterPro" id="IPR050289">
    <property type="entry name" value="TorD/DmsD_chaperones"/>
</dbReference>
<protein>
    <submittedName>
        <fullName evidence="2">Uncharacterized protein</fullName>
    </submittedName>
</protein>
<dbReference type="Gene3D" id="1.10.3480.10">
    <property type="entry name" value="TorD-like"/>
    <property type="match status" value="1"/>
</dbReference>
<evidence type="ECO:0000256" key="1">
    <source>
        <dbReference type="ARBA" id="ARBA00023186"/>
    </source>
</evidence>
<name>A0A915XHG7_9BACT</name>
<dbReference type="PANTHER" id="PTHR34227">
    <property type="entry name" value="CHAPERONE PROTEIN YCDY"/>
    <property type="match status" value="1"/>
</dbReference>
<evidence type="ECO:0000313" key="3">
    <source>
        <dbReference type="Proteomes" id="UP001063350"/>
    </source>
</evidence>
<proteinExistence type="predicted"/>
<gene>
    <name evidence="2" type="ORF">GF1_03960</name>
</gene>
<dbReference type="PANTHER" id="PTHR34227:SF1">
    <property type="entry name" value="DIMETHYL SULFOXIDE REDUCTASE CHAPERONE-RELATED"/>
    <property type="match status" value="1"/>
</dbReference>
<accession>A0A915XHG7</accession>
<reference evidence="2" key="1">
    <citation type="submission" date="2020-12" db="EMBL/GenBank/DDBJ databases">
        <title>Desulfobium dissulfuricans gen. nov., sp. nov., a novel mesophilic, sulfate-reducing bacterium isolated from a deep-sea hydrothermal vent.</title>
        <authorList>
            <person name="Hashimoto Y."/>
            <person name="Tame A."/>
            <person name="Sawayama S."/>
            <person name="Miyazaki J."/>
            <person name="Takai K."/>
            <person name="Nakagawa S."/>
        </authorList>
    </citation>
    <scope>NUCLEOTIDE SEQUENCE</scope>
    <source>
        <strain evidence="2">GF1</strain>
    </source>
</reference>
<sequence>MTIAAWKETTEELLAWASLADFTARLYLTEPSTENCSACRKWGELLADILPDENLPELLTRVNPEQADDLRQEFFDLFLVPMSGVYTPPFENAHRYGSMANGLSQIIGELYQAAGFYPETLDIPFYLKQMGRNDHLGLELVFFANLLYSADKASSQSEAERLRDTASQFFQEYPGQWAGSYGRELMEKARSPYFSALGALTVFVSKYAIDDQSWE</sequence>
<dbReference type="InterPro" id="IPR020945">
    <property type="entry name" value="DMSO/NO3_reduct_chaperone"/>
</dbReference>
<organism evidence="2 3">
    <name type="scientific">Desulfolithobacter dissulfuricans</name>
    <dbReference type="NCBI Taxonomy" id="2795293"/>
    <lineage>
        <taxon>Bacteria</taxon>
        <taxon>Pseudomonadati</taxon>
        <taxon>Thermodesulfobacteriota</taxon>
        <taxon>Desulfobulbia</taxon>
        <taxon>Desulfobulbales</taxon>
        <taxon>Desulfobulbaceae</taxon>
        <taxon>Desulfolithobacter</taxon>
    </lineage>
</organism>
<dbReference type="Proteomes" id="UP001063350">
    <property type="component" value="Chromosome"/>
</dbReference>
<evidence type="ECO:0000313" key="2">
    <source>
        <dbReference type="EMBL" id="BCO08020.1"/>
    </source>
</evidence>
<keyword evidence="3" id="KW-1185">Reference proteome</keyword>
<dbReference type="SUPFAM" id="SSF89155">
    <property type="entry name" value="TorD-like"/>
    <property type="match status" value="1"/>
</dbReference>
<keyword evidence="1" id="KW-0143">Chaperone</keyword>
<dbReference type="EMBL" id="AP024233">
    <property type="protein sequence ID" value="BCO08020.1"/>
    <property type="molecule type" value="Genomic_DNA"/>
</dbReference>
<dbReference type="AlphaFoldDB" id="A0A915XHG7"/>
<dbReference type="RefSeq" id="WP_267927954.1">
    <property type="nucleotide sequence ID" value="NZ_AP024233.1"/>
</dbReference>
<dbReference type="Pfam" id="PF02613">
    <property type="entry name" value="Nitrate_red_del"/>
    <property type="match status" value="1"/>
</dbReference>